<organism evidence="2 3">
    <name type="scientific">Actinospica acidithermotolerans</name>
    <dbReference type="NCBI Taxonomy" id="2828514"/>
    <lineage>
        <taxon>Bacteria</taxon>
        <taxon>Bacillati</taxon>
        <taxon>Actinomycetota</taxon>
        <taxon>Actinomycetes</taxon>
        <taxon>Catenulisporales</taxon>
        <taxon>Actinospicaceae</taxon>
        <taxon>Actinospica</taxon>
    </lineage>
</organism>
<dbReference type="GO" id="GO:0016810">
    <property type="term" value="F:hydrolase activity, acting on carbon-nitrogen (but not peptide) bonds"/>
    <property type="evidence" value="ECO:0007669"/>
    <property type="project" value="InterPro"/>
</dbReference>
<dbReference type="AlphaFoldDB" id="A0A941ED20"/>
<dbReference type="EMBL" id="JAGSOH010000051">
    <property type="protein sequence ID" value="MBR7828228.1"/>
    <property type="molecule type" value="Genomic_DNA"/>
</dbReference>
<gene>
    <name evidence="2" type="ORF">KDK95_18080</name>
</gene>
<keyword evidence="3" id="KW-1185">Reference proteome</keyword>
<dbReference type="GO" id="GO:0005975">
    <property type="term" value="P:carbohydrate metabolic process"/>
    <property type="evidence" value="ECO:0007669"/>
    <property type="project" value="InterPro"/>
</dbReference>
<dbReference type="CDD" id="cd10917">
    <property type="entry name" value="CE4_NodB_like_6s_7s"/>
    <property type="match status" value="1"/>
</dbReference>
<name>A0A941ED20_9ACTN</name>
<dbReference type="SUPFAM" id="SSF88713">
    <property type="entry name" value="Glycoside hydrolase/deacetylase"/>
    <property type="match status" value="1"/>
</dbReference>
<evidence type="ECO:0000259" key="1">
    <source>
        <dbReference type="PROSITE" id="PS51677"/>
    </source>
</evidence>
<dbReference type="InterPro" id="IPR011330">
    <property type="entry name" value="Glyco_hydro/deAcase_b/a-brl"/>
</dbReference>
<reference evidence="2" key="1">
    <citation type="submission" date="2021-04" db="EMBL/GenBank/DDBJ databases">
        <title>Genome based classification of Actinospica acidithermotolerans sp. nov., an actinobacterium isolated from an Indonesian hot spring.</title>
        <authorList>
            <person name="Kusuma A.B."/>
            <person name="Putra K.E."/>
            <person name="Nafisah S."/>
            <person name="Loh J."/>
            <person name="Nouioui I."/>
            <person name="Goodfellow M."/>
        </authorList>
    </citation>
    <scope>NUCLEOTIDE SEQUENCE</scope>
    <source>
        <strain evidence="2">MGRD01-02</strain>
    </source>
</reference>
<dbReference type="InterPro" id="IPR050248">
    <property type="entry name" value="Polysacc_deacetylase_ArnD"/>
</dbReference>
<evidence type="ECO:0000313" key="2">
    <source>
        <dbReference type="EMBL" id="MBR7828228.1"/>
    </source>
</evidence>
<feature type="domain" description="NodB homology" evidence="1">
    <location>
        <begin position="1"/>
        <end position="183"/>
    </location>
</feature>
<protein>
    <submittedName>
        <fullName evidence="2">Polysaccharide deacetylase family protein</fullName>
    </submittedName>
</protein>
<dbReference type="RefSeq" id="WP_212519365.1">
    <property type="nucleotide sequence ID" value="NZ_JAGSOH010000051.1"/>
</dbReference>
<proteinExistence type="predicted"/>
<sequence length="185" mass="20271">MAIALSLDDGPHPVYTPQVLAVLAHYGITATFNMIGQQVGPNLSLVREVAAAGHTITNHTWNHDEHLPHRTYAQVCAQIDRCNDALAEAGQHPTIFRAPGGNWGPVVYRACAARGLRPVDWTVDPRDWDQPRVTTEEIVSNVLTHTKAHDIILDHDGGGDRSRTVAALKIYIPKLLDKGFTFAAM</sequence>
<comment type="caution">
    <text evidence="2">The sequence shown here is derived from an EMBL/GenBank/DDBJ whole genome shotgun (WGS) entry which is preliminary data.</text>
</comment>
<dbReference type="PANTHER" id="PTHR10587">
    <property type="entry name" value="GLYCOSYL TRANSFERASE-RELATED"/>
    <property type="match status" value="1"/>
</dbReference>
<dbReference type="Pfam" id="PF01522">
    <property type="entry name" value="Polysacc_deac_1"/>
    <property type="match status" value="1"/>
</dbReference>
<dbReference type="InterPro" id="IPR002509">
    <property type="entry name" value="NODB_dom"/>
</dbReference>
<dbReference type="Proteomes" id="UP000676325">
    <property type="component" value="Unassembled WGS sequence"/>
</dbReference>
<dbReference type="PROSITE" id="PS51677">
    <property type="entry name" value="NODB"/>
    <property type="match status" value="1"/>
</dbReference>
<accession>A0A941ED20</accession>
<evidence type="ECO:0000313" key="3">
    <source>
        <dbReference type="Proteomes" id="UP000676325"/>
    </source>
</evidence>
<dbReference type="Gene3D" id="3.20.20.370">
    <property type="entry name" value="Glycoside hydrolase/deacetylase"/>
    <property type="match status" value="1"/>
</dbReference>